<organism evidence="6 9">
    <name type="scientific">Pseudoduganella albidiflava</name>
    <dbReference type="NCBI Taxonomy" id="321983"/>
    <lineage>
        <taxon>Bacteria</taxon>
        <taxon>Pseudomonadati</taxon>
        <taxon>Pseudomonadota</taxon>
        <taxon>Betaproteobacteria</taxon>
        <taxon>Burkholderiales</taxon>
        <taxon>Oxalobacteraceae</taxon>
        <taxon>Telluria group</taxon>
        <taxon>Pseudoduganella</taxon>
    </lineage>
</organism>
<dbReference type="InterPro" id="IPR036388">
    <property type="entry name" value="WH-like_DNA-bd_sf"/>
</dbReference>
<accession>A0A411X671</accession>
<dbReference type="SMART" id="SM00420">
    <property type="entry name" value="HTH_DEOR"/>
    <property type="match status" value="1"/>
</dbReference>
<keyword evidence="2" id="KW-0805">Transcription regulation</keyword>
<dbReference type="AlphaFoldDB" id="A0A411X671"/>
<gene>
    <name evidence="7" type="ORF">EYF70_28775</name>
    <name evidence="6" type="ORF">GCM10007387_05840</name>
</gene>
<evidence type="ECO:0000313" key="8">
    <source>
        <dbReference type="Proteomes" id="UP000292307"/>
    </source>
</evidence>
<dbReference type="InterPro" id="IPR018356">
    <property type="entry name" value="Tscrpt_reg_HTH_DeoR_CS"/>
</dbReference>
<dbReference type="PRINTS" id="PR00037">
    <property type="entry name" value="HTHLACR"/>
</dbReference>
<dbReference type="Proteomes" id="UP000628442">
    <property type="component" value="Unassembled WGS sequence"/>
</dbReference>
<dbReference type="SUPFAM" id="SSF100950">
    <property type="entry name" value="NagB/RpiA/CoA transferase-like"/>
    <property type="match status" value="1"/>
</dbReference>
<name>A0A411X671_9BURK</name>
<evidence type="ECO:0000313" key="6">
    <source>
        <dbReference type="EMBL" id="GGY26644.1"/>
    </source>
</evidence>
<dbReference type="OrthoDB" id="9814815at2"/>
<dbReference type="PANTHER" id="PTHR30363">
    <property type="entry name" value="HTH-TYPE TRANSCRIPTIONAL REGULATOR SRLR-RELATED"/>
    <property type="match status" value="1"/>
</dbReference>
<dbReference type="GO" id="GO:0003677">
    <property type="term" value="F:DNA binding"/>
    <property type="evidence" value="ECO:0007669"/>
    <property type="project" value="UniProtKB-KW"/>
</dbReference>
<dbReference type="RefSeq" id="WP_131148424.1">
    <property type="nucleotide sequence ID" value="NZ_BMWV01000001.1"/>
</dbReference>
<reference evidence="6" key="3">
    <citation type="submission" date="2022-12" db="EMBL/GenBank/DDBJ databases">
        <authorList>
            <person name="Sun Q."/>
            <person name="Kim S."/>
        </authorList>
    </citation>
    <scope>NUCLEOTIDE SEQUENCE</scope>
    <source>
        <strain evidence="6">KCTC 12343</strain>
    </source>
</reference>
<keyword evidence="4" id="KW-0804">Transcription</keyword>
<dbReference type="PANTHER" id="PTHR30363:SF4">
    <property type="entry name" value="GLYCEROL-3-PHOSPHATE REGULON REPRESSOR"/>
    <property type="match status" value="1"/>
</dbReference>
<dbReference type="InterPro" id="IPR037171">
    <property type="entry name" value="NagB/RpiA_transferase-like"/>
</dbReference>
<dbReference type="SUPFAM" id="SSF46785">
    <property type="entry name" value="Winged helix' DNA-binding domain"/>
    <property type="match status" value="1"/>
</dbReference>
<evidence type="ECO:0000256" key="4">
    <source>
        <dbReference type="ARBA" id="ARBA00023163"/>
    </source>
</evidence>
<evidence type="ECO:0000256" key="3">
    <source>
        <dbReference type="ARBA" id="ARBA00023125"/>
    </source>
</evidence>
<dbReference type="InterPro" id="IPR036390">
    <property type="entry name" value="WH_DNA-bd_sf"/>
</dbReference>
<keyword evidence="8" id="KW-1185">Reference proteome</keyword>
<protein>
    <submittedName>
        <fullName evidence="6">DeoR family transcriptional regulator</fullName>
    </submittedName>
    <submittedName>
        <fullName evidence="7">DeoR/GlpR transcriptional regulator</fullName>
    </submittedName>
</protein>
<evidence type="ECO:0000313" key="7">
    <source>
        <dbReference type="EMBL" id="QBI04363.1"/>
    </source>
</evidence>
<dbReference type="PROSITE" id="PS51000">
    <property type="entry name" value="HTH_DEOR_2"/>
    <property type="match status" value="1"/>
</dbReference>
<dbReference type="EMBL" id="CP036401">
    <property type="protein sequence ID" value="QBI04363.1"/>
    <property type="molecule type" value="Genomic_DNA"/>
</dbReference>
<dbReference type="InterPro" id="IPR050313">
    <property type="entry name" value="Carb_Metab_HTH_regulators"/>
</dbReference>
<evidence type="ECO:0000259" key="5">
    <source>
        <dbReference type="PROSITE" id="PS51000"/>
    </source>
</evidence>
<evidence type="ECO:0000313" key="9">
    <source>
        <dbReference type="Proteomes" id="UP000628442"/>
    </source>
</evidence>
<reference evidence="6" key="1">
    <citation type="journal article" date="2014" name="Int. J. Syst. Evol. Microbiol.">
        <title>Complete genome sequence of Corynebacterium casei LMG S-19264T (=DSM 44701T), isolated from a smear-ripened cheese.</title>
        <authorList>
            <consortium name="US DOE Joint Genome Institute (JGI-PGF)"/>
            <person name="Walter F."/>
            <person name="Albersmeier A."/>
            <person name="Kalinowski J."/>
            <person name="Ruckert C."/>
        </authorList>
    </citation>
    <scope>NUCLEOTIDE SEQUENCE</scope>
    <source>
        <strain evidence="6">KCTC 12343</strain>
    </source>
</reference>
<dbReference type="InterPro" id="IPR014036">
    <property type="entry name" value="DeoR-like_C"/>
</dbReference>
<dbReference type="Gene3D" id="3.40.50.1360">
    <property type="match status" value="1"/>
</dbReference>
<dbReference type="Pfam" id="PF08220">
    <property type="entry name" value="HTH_DeoR"/>
    <property type="match status" value="1"/>
</dbReference>
<dbReference type="PROSITE" id="PS00894">
    <property type="entry name" value="HTH_DEOR_1"/>
    <property type="match status" value="1"/>
</dbReference>
<evidence type="ECO:0000256" key="2">
    <source>
        <dbReference type="ARBA" id="ARBA00023015"/>
    </source>
</evidence>
<dbReference type="SMART" id="SM01134">
    <property type="entry name" value="DeoRC"/>
    <property type="match status" value="1"/>
</dbReference>
<dbReference type="Proteomes" id="UP000292307">
    <property type="component" value="Chromosome"/>
</dbReference>
<dbReference type="InterPro" id="IPR001034">
    <property type="entry name" value="DeoR_HTH"/>
</dbReference>
<dbReference type="Pfam" id="PF00455">
    <property type="entry name" value="DeoRC"/>
    <property type="match status" value="1"/>
</dbReference>
<dbReference type="GO" id="GO:0003700">
    <property type="term" value="F:DNA-binding transcription factor activity"/>
    <property type="evidence" value="ECO:0007669"/>
    <property type="project" value="InterPro"/>
</dbReference>
<proteinExistence type="predicted"/>
<feature type="domain" description="HTH deoR-type" evidence="5">
    <location>
        <begin position="6"/>
        <end position="61"/>
    </location>
</feature>
<reference evidence="7 8" key="2">
    <citation type="submission" date="2019-02" db="EMBL/GenBank/DDBJ databases">
        <title>Draft Genome Sequences of Six Type Strains of the Genus Massilia.</title>
        <authorList>
            <person name="Miess H."/>
            <person name="Frediansyhah A."/>
            <person name="Gross H."/>
        </authorList>
    </citation>
    <scope>NUCLEOTIDE SEQUENCE [LARGE SCALE GENOMIC DNA]</scope>
    <source>
        <strain evidence="7 8">DSM 17472</strain>
    </source>
</reference>
<keyword evidence="3" id="KW-0238">DNA-binding</keyword>
<dbReference type="Gene3D" id="1.10.10.10">
    <property type="entry name" value="Winged helix-like DNA-binding domain superfamily/Winged helix DNA-binding domain"/>
    <property type="match status" value="1"/>
</dbReference>
<keyword evidence="1" id="KW-0678">Repressor</keyword>
<evidence type="ECO:0000256" key="1">
    <source>
        <dbReference type="ARBA" id="ARBA00022491"/>
    </source>
</evidence>
<sequence length="252" mass="27040">MHAMLKHERFRRILDQLQRHGQVQLGELGTALDVSEDTIRRDIDELARQGALTRIRGGALLPSPIPNAYQAREQHDAVAKQDIARKALALVAEGQLVILDGGTTAGWLARQLPAMGKLTVATHSLPAALALLDHPAIEVRMAGGRVHAQYRVNLGAETVDFYRHLLADVCFIGTYGLHPSAGLTVADAEEAAVKRAIVNASKHVVALVTPQKLGTAASYVVCEAGRIDTLVTAGPVPDAELAPYRDLGIRVL</sequence>
<dbReference type="EMBL" id="BMWV01000001">
    <property type="protein sequence ID" value="GGY26644.1"/>
    <property type="molecule type" value="Genomic_DNA"/>
</dbReference>